<sequence length="463" mass="51135">MKFNLSISRTYLSLAVALLAGIFTACSPDETDAELAPAPTSEQVQFTATPNPDNANLITFTNETPGAFRAIWDFGNGATAEGQQVEGAFAVEGDYTVKLTVFTRGGYAMNTKTVSIAATDFSMLDREDYNFLTGGADDADGKTWVFDPVGPMNFGGTPEAPSSWWNQTLADQNDCMKDDKYVFRLEGFKFENQSGGAMWGMNNGVENVCVPQTPGASTWTLYEEGGKTMLAIGNGETIAWDDNEGIYEVIELTENRLYIRKTCCGGAGVRNYVLVPEGYAPPVEERAVKPLELEDNFDEDGSITWQKEALTLQESYDNPAPVPINTSAKVALYAKQAGNDFEFANMFANYDYNFDLTQNNVIKLKVYVPGYNDFTTAEGEDWAIKNLLKQVSVKLQDGTAAEPWANQVEIKQPVNQLDKWVELTFDFSPFAERTDLNRVVIQIGGEGNFIPGIFFLDDIRVEE</sequence>
<evidence type="ECO:0000313" key="3">
    <source>
        <dbReference type="EMBL" id="GAA4437771.1"/>
    </source>
</evidence>
<keyword evidence="1" id="KW-0732">Signal</keyword>
<keyword evidence="4" id="KW-1185">Reference proteome</keyword>
<dbReference type="InterPro" id="IPR000601">
    <property type="entry name" value="PKD_dom"/>
</dbReference>
<protein>
    <recommendedName>
        <fullName evidence="2">PKD domain-containing protein</fullName>
    </recommendedName>
</protein>
<dbReference type="EMBL" id="BAABHC010000016">
    <property type="protein sequence ID" value="GAA4437771.1"/>
    <property type="molecule type" value="Genomic_DNA"/>
</dbReference>
<accession>A0ABP8LWD7</accession>
<evidence type="ECO:0000259" key="2">
    <source>
        <dbReference type="PROSITE" id="PS50093"/>
    </source>
</evidence>
<dbReference type="InterPro" id="IPR013783">
    <property type="entry name" value="Ig-like_fold"/>
</dbReference>
<dbReference type="PROSITE" id="PS51257">
    <property type="entry name" value="PROKAR_LIPOPROTEIN"/>
    <property type="match status" value="1"/>
</dbReference>
<evidence type="ECO:0000313" key="4">
    <source>
        <dbReference type="Proteomes" id="UP001500552"/>
    </source>
</evidence>
<dbReference type="RefSeq" id="WP_345160564.1">
    <property type="nucleotide sequence ID" value="NZ_BAABHC010000016.1"/>
</dbReference>
<dbReference type="Proteomes" id="UP001500552">
    <property type="component" value="Unassembled WGS sequence"/>
</dbReference>
<gene>
    <name evidence="3" type="ORF">GCM10023188_32350</name>
</gene>
<name>A0ABP8LWD7_9BACT</name>
<feature type="chain" id="PRO_5045905937" description="PKD domain-containing protein" evidence="1">
    <location>
        <begin position="28"/>
        <end position="463"/>
    </location>
</feature>
<comment type="caution">
    <text evidence="3">The sequence shown here is derived from an EMBL/GenBank/DDBJ whole genome shotgun (WGS) entry which is preliminary data.</text>
</comment>
<proteinExistence type="predicted"/>
<dbReference type="PROSITE" id="PS50093">
    <property type="entry name" value="PKD"/>
    <property type="match status" value="1"/>
</dbReference>
<reference evidence="4" key="1">
    <citation type="journal article" date="2019" name="Int. J. Syst. Evol. Microbiol.">
        <title>The Global Catalogue of Microorganisms (GCM) 10K type strain sequencing project: providing services to taxonomists for standard genome sequencing and annotation.</title>
        <authorList>
            <consortium name="The Broad Institute Genomics Platform"/>
            <consortium name="The Broad Institute Genome Sequencing Center for Infectious Disease"/>
            <person name="Wu L."/>
            <person name="Ma J."/>
        </authorList>
    </citation>
    <scope>NUCLEOTIDE SEQUENCE [LARGE SCALE GENOMIC DNA]</scope>
    <source>
        <strain evidence="4">JCM 17926</strain>
    </source>
</reference>
<dbReference type="Gene3D" id="2.60.120.260">
    <property type="entry name" value="Galactose-binding domain-like"/>
    <property type="match status" value="1"/>
</dbReference>
<dbReference type="InterPro" id="IPR035986">
    <property type="entry name" value="PKD_dom_sf"/>
</dbReference>
<feature type="signal peptide" evidence="1">
    <location>
        <begin position="1"/>
        <end position="27"/>
    </location>
</feature>
<feature type="domain" description="PKD" evidence="2">
    <location>
        <begin position="72"/>
        <end position="123"/>
    </location>
</feature>
<evidence type="ECO:0000256" key="1">
    <source>
        <dbReference type="SAM" id="SignalP"/>
    </source>
</evidence>
<dbReference type="SUPFAM" id="SSF49299">
    <property type="entry name" value="PKD domain"/>
    <property type="match status" value="1"/>
</dbReference>
<organism evidence="3 4">
    <name type="scientific">Pontibacter saemangeumensis</name>
    <dbReference type="NCBI Taxonomy" id="1084525"/>
    <lineage>
        <taxon>Bacteria</taxon>
        <taxon>Pseudomonadati</taxon>
        <taxon>Bacteroidota</taxon>
        <taxon>Cytophagia</taxon>
        <taxon>Cytophagales</taxon>
        <taxon>Hymenobacteraceae</taxon>
        <taxon>Pontibacter</taxon>
    </lineage>
</organism>
<dbReference type="Pfam" id="PF18911">
    <property type="entry name" value="PKD_4"/>
    <property type="match status" value="1"/>
</dbReference>
<dbReference type="Gene3D" id="2.60.40.10">
    <property type="entry name" value="Immunoglobulins"/>
    <property type="match status" value="1"/>
</dbReference>